<dbReference type="InterPro" id="IPR052354">
    <property type="entry name" value="Cell_Wall_Dynamics_Protein"/>
</dbReference>
<evidence type="ECO:0000313" key="3">
    <source>
        <dbReference type="EMBL" id="TXL80477.1"/>
    </source>
</evidence>
<dbReference type="GO" id="GO:0004568">
    <property type="term" value="F:chitinase activity"/>
    <property type="evidence" value="ECO:0007669"/>
    <property type="project" value="InterPro"/>
</dbReference>
<dbReference type="Gene3D" id="1.10.530.10">
    <property type="match status" value="1"/>
</dbReference>
<dbReference type="EMBL" id="VDUZ01000004">
    <property type="protein sequence ID" value="TXL80477.1"/>
    <property type="molecule type" value="Genomic_DNA"/>
</dbReference>
<protein>
    <recommendedName>
        <fullName evidence="2">Glycoside hydrolase family 19 catalytic domain-containing protein</fullName>
    </recommendedName>
</protein>
<keyword evidence="1" id="KW-0812">Transmembrane</keyword>
<keyword evidence="4" id="KW-1185">Reference proteome</keyword>
<dbReference type="GO" id="GO:0006032">
    <property type="term" value="P:chitin catabolic process"/>
    <property type="evidence" value="ECO:0007669"/>
    <property type="project" value="InterPro"/>
</dbReference>
<comment type="caution">
    <text evidence="3">The sequence shown here is derived from an EMBL/GenBank/DDBJ whole genome shotgun (WGS) entry which is preliminary data.</text>
</comment>
<dbReference type="Pfam" id="PF00182">
    <property type="entry name" value="Glyco_hydro_19"/>
    <property type="match status" value="1"/>
</dbReference>
<proteinExistence type="predicted"/>
<dbReference type="PANTHER" id="PTHR34408">
    <property type="entry name" value="FAMILY PROTEIN, PUTATIVE-RELATED"/>
    <property type="match status" value="1"/>
</dbReference>
<gene>
    <name evidence="3" type="ORF">FHP25_05480</name>
</gene>
<dbReference type="InterPro" id="IPR000726">
    <property type="entry name" value="Glyco_hydro_19_cat"/>
</dbReference>
<sequence>MPTKDQLAVIMPEAAKSGRLDVWYKPLTKEMADHAITTPAREAMFLANVAEETGELAAREENLSYSGARLRQVFPSMFEGRGSLAEDLAAQGPQAIANYIYADRNRPSGYKLGNINPDDGWRYRGRGPMQLTGRANYERFFREIGMPADSDPDLVLGPDVGARSACHFWQTAGCNEIADSGDFAAVVKRVNGGHINMALRLKYLEHAKAALAAPVPDVTEPPPGTERKPDGNVMIRDIKESTIIQDSNKGLSVTTVTAVMGASAPVITATAGMDWRLAAVLGAVVLIAGGAIGFYQLRIKRARLAMFRDGVA</sequence>
<dbReference type="GO" id="GO:0016998">
    <property type="term" value="P:cell wall macromolecule catabolic process"/>
    <property type="evidence" value="ECO:0007669"/>
    <property type="project" value="InterPro"/>
</dbReference>
<feature type="domain" description="Glycoside hydrolase family 19 catalytic" evidence="2">
    <location>
        <begin position="88"/>
        <end position="173"/>
    </location>
</feature>
<keyword evidence="1" id="KW-0472">Membrane</keyword>
<dbReference type="Proteomes" id="UP000321638">
    <property type="component" value="Unassembled WGS sequence"/>
</dbReference>
<accession>A0A5C8PU86</accession>
<dbReference type="PANTHER" id="PTHR34408:SF1">
    <property type="entry name" value="GLYCOSYL HYDROLASE FAMILY 19 DOMAIN-CONTAINING PROTEIN HI_1415"/>
    <property type="match status" value="1"/>
</dbReference>
<evidence type="ECO:0000259" key="2">
    <source>
        <dbReference type="Pfam" id="PF00182"/>
    </source>
</evidence>
<evidence type="ECO:0000256" key="1">
    <source>
        <dbReference type="SAM" id="Phobius"/>
    </source>
</evidence>
<keyword evidence="1" id="KW-1133">Transmembrane helix</keyword>
<organism evidence="3 4">
    <name type="scientific">Vineibacter terrae</name>
    <dbReference type="NCBI Taxonomy" id="2586908"/>
    <lineage>
        <taxon>Bacteria</taxon>
        <taxon>Pseudomonadati</taxon>
        <taxon>Pseudomonadota</taxon>
        <taxon>Alphaproteobacteria</taxon>
        <taxon>Hyphomicrobiales</taxon>
        <taxon>Vineibacter</taxon>
    </lineage>
</organism>
<dbReference type="OrthoDB" id="3809801at2"/>
<evidence type="ECO:0000313" key="4">
    <source>
        <dbReference type="Proteomes" id="UP000321638"/>
    </source>
</evidence>
<dbReference type="InterPro" id="IPR023346">
    <property type="entry name" value="Lysozyme-like_dom_sf"/>
</dbReference>
<dbReference type="SUPFAM" id="SSF53955">
    <property type="entry name" value="Lysozyme-like"/>
    <property type="match status" value="1"/>
</dbReference>
<feature type="transmembrane region" description="Helical" evidence="1">
    <location>
        <begin position="275"/>
        <end position="297"/>
    </location>
</feature>
<dbReference type="RefSeq" id="WP_147845893.1">
    <property type="nucleotide sequence ID" value="NZ_VDUZ01000004.1"/>
</dbReference>
<dbReference type="AlphaFoldDB" id="A0A5C8PU86"/>
<name>A0A5C8PU86_9HYPH</name>
<reference evidence="3 4" key="1">
    <citation type="submission" date="2019-06" db="EMBL/GenBank/DDBJ databases">
        <title>New taxonomy in bacterial strain CC-CFT640, isolated from vineyard.</title>
        <authorList>
            <person name="Lin S.-Y."/>
            <person name="Tsai C.-F."/>
            <person name="Young C.-C."/>
        </authorList>
    </citation>
    <scope>NUCLEOTIDE SEQUENCE [LARGE SCALE GENOMIC DNA]</scope>
    <source>
        <strain evidence="3 4">CC-CFT640</strain>
    </source>
</reference>